<evidence type="ECO:0000256" key="5">
    <source>
        <dbReference type="SAM" id="Phobius"/>
    </source>
</evidence>
<feature type="transmembrane region" description="Helical" evidence="5">
    <location>
        <begin position="293"/>
        <end position="313"/>
    </location>
</feature>
<dbReference type="SUPFAM" id="SSF158472">
    <property type="entry name" value="HAMP domain-like"/>
    <property type="match status" value="1"/>
</dbReference>
<dbReference type="Gene3D" id="3.30.565.10">
    <property type="entry name" value="Histidine kinase-like ATPase, C-terminal domain"/>
    <property type="match status" value="1"/>
</dbReference>
<name>A0ABV1DIV8_9FIRM</name>
<dbReference type="SMART" id="SM00304">
    <property type="entry name" value="HAMP"/>
    <property type="match status" value="1"/>
</dbReference>
<dbReference type="SUPFAM" id="SSF55874">
    <property type="entry name" value="ATPase domain of HSP90 chaperone/DNA topoisomerase II/histidine kinase"/>
    <property type="match status" value="1"/>
</dbReference>
<keyword evidence="8" id="KW-1185">Reference proteome</keyword>
<dbReference type="InterPro" id="IPR036890">
    <property type="entry name" value="HATPase_C_sf"/>
</dbReference>
<keyword evidence="4 7" id="KW-0418">Kinase</keyword>
<evidence type="ECO:0000256" key="1">
    <source>
        <dbReference type="ARBA" id="ARBA00004370"/>
    </source>
</evidence>
<keyword evidence="5" id="KW-1133">Transmembrane helix</keyword>
<keyword evidence="5" id="KW-0472">Membrane</keyword>
<dbReference type="InterPro" id="IPR003594">
    <property type="entry name" value="HATPase_dom"/>
</dbReference>
<dbReference type="SMART" id="SM00387">
    <property type="entry name" value="HATPase_c"/>
    <property type="match status" value="1"/>
</dbReference>
<evidence type="ECO:0000256" key="3">
    <source>
        <dbReference type="ARBA" id="ARBA00022679"/>
    </source>
</evidence>
<reference evidence="7 8" key="1">
    <citation type="submission" date="2024-03" db="EMBL/GenBank/DDBJ databases">
        <title>Human intestinal bacterial collection.</title>
        <authorList>
            <person name="Pauvert C."/>
            <person name="Hitch T.C.A."/>
            <person name="Clavel T."/>
        </authorList>
    </citation>
    <scope>NUCLEOTIDE SEQUENCE [LARGE SCALE GENOMIC DNA]</scope>
    <source>
        <strain evidence="7 8">CLA-SR-H028</strain>
    </source>
</reference>
<dbReference type="RefSeq" id="WP_148392586.1">
    <property type="nucleotide sequence ID" value="NZ_JBBMFP010000003.1"/>
</dbReference>
<dbReference type="PANTHER" id="PTHR34220">
    <property type="entry name" value="SENSOR HISTIDINE KINASE YPDA"/>
    <property type="match status" value="1"/>
</dbReference>
<sequence>MKKIRDMSIQKKNSCLFLGCFLVLLLCIIVVLHYVYRKQIHQELIQKVHYEDEMIVNQMEQLSQNVESCCNNLIINLNLTIDTKAGIIDKPEMYDQRIKEKLVAVMENNFLLFPDISQISVLYNNGNLYTKDAGRTYSFSEDNFELLEEFEKTNVDTRGAWYYQKCEEPAVYFVKVFRSIQINSKVGYILLKLNEEAIFRNYRNQREETPVELYVFDKNDSLLSSSQRESVNRIYKEIDLDKRTEASQKLYWQQVQERKWNPDYHVMEYETDTGWTVVSVLDVKKGMQGLRMITGNIIIVSLILMVFFFIITWRMQKRILYPVVELANHMRKTGENQIQKIPEKDSKDEVGLLVSSFNQMVETNSRLIQRVAQNEEEKRYLELALLQNQIKPHFLYNTLDTAFCLNQMGLHKDASYVIKQLAGYYRLVLNHGAEWISLSQELDALEKYLDIQSVRYNEWLSYSVQVDEELYGFQIPKMTLQPLVENAIYHGIKPSGRKGHIWITGELCKDGILLSVTDDGVGMTRQVFDEILTGERESTDGESFGVRSVTERLRLFYGEGTKVELADTDMGTSIILKVSLKEKESCGFQIKRR</sequence>
<keyword evidence="3" id="KW-0808">Transferase</keyword>
<organism evidence="7 8">
    <name type="scientific">Blautia caccae</name>
    <dbReference type="NCBI Taxonomy" id="3133175"/>
    <lineage>
        <taxon>Bacteria</taxon>
        <taxon>Bacillati</taxon>
        <taxon>Bacillota</taxon>
        <taxon>Clostridia</taxon>
        <taxon>Lachnospirales</taxon>
        <taxon>Lachnospiraceae</taxon>
        <taxon>Blautia</taxon>
    </lineage>
</organism>
<dbReference type="Pfam" id="PF06580">
    <property type="entry name" value="His_kinase"/>
    <property type="match status" value="1"/>
</dbReference>
<dbReference type="InterPro" id="IPR050640">
    <property type="entry name" value="Bact_2-comp_sensor_kinase"/>
</dbReference>
<dbReference type="Pfam" id="PF02518">
    <property type="entry name" value="HATPase_c"/>
    <property type="match status" value="1"/>
</dbReference>
<dbReference type="Gene3D" id="6.10.340.10">
    <property type="match status" value="1"/>
</dbReference>
<feature type="domain" description="HAMP" evidence="6">
    <location>
        <begin position="317"/>
        <end position="369"/>
    </location>
</feature>
<keyword evidence="2" id="KW-0597">Phosphoprotein</keyword>
<evidence type="ECO:0000259" key="6">
    <source>
        <dbReference type="PROSITE" id="PS50885"/>
    </source>
</evidence>
<dbReference type="Proteomes" id="UP001457898">
    <property type="component" value="Unassembled WGS sequence"/>
</dbReference>
<dbReference type="PROSITE" id="PS50885">
    <property type="entry name" value="HAMP"/>
    <property type="match status" value="1"/>
</dbReference>
<accession>A0ABV1DIV8</accession>
<proteinExistence type="predicted"/>
<dbReference type="InterPro" id="IPR003660">
    <property type="entry name" value="HAMP_dom"/>
</dbReference>
<comment type="caution">
    <text evidence="7">The sequence shown here is derived from an EMBL/GenBank/DDBJ whole genome shotgun (WGS) entry which is preliminary data.</text>
</comment>
<comment type="subcellular location">
    <subcellularLocation>
        <location evidence="1">Membrane</location>
    </subcellularLocation>
</comment>
<gene>
    <name evidence="7" type="ORF">WMO65_04700</name>
</gene>
<evidence type="ECO:0000313" key="8">
    <source>
        <dbReference type="Proteomes" id="UP001457898"/>
    </source>
</evidence>
<evidence type="ECO:0000256" key="2">
    <source>
        <dbReference type="ARBA" id="ARBA00022553"/>
    </source>
</evidence>
<dbReference type="Pfam" id="PF00672">
    <property type="entry name" value="HAMP"/>
    <property type="match status" value="1"/>
</dbReference>
<dbReference type="EMBL" id="JBBMFP010000003">
    <property type="protein sequence ID" value="MEQ2430297.1"/>
    <property type="molecule type" value="Genomic_DNA"/>
</dbReference>
<protein>
    <submittedName>
        <fullName evidence="7">Histidine kinase</fullName>
    </submittedName>
</protein>
<keyword evidence="5" id="KW-0812">Transmembrane</keyword>
<dbReference type="GO" id="GO:0016301">
    <property type="term" value="F:kinase activity"/>
    <property type="evidence" value="ECO:0007669"/>
    <property type="project" value="UniProtKB-KW"/>
</dbReference>
<dbReference type="PANTHER" id="PTHR34220:SF7">
    <property type="entry name" value="SENSOR HISTIDINE KINASE YPDA"/>
    <property type="match status" value="1"/>
</dbReference>
<evidence type="ECO:0000256" key="4">
    <source>
        <dbReference type="ARBA" id="ARBA00022777"/>
    </source>
</evidence>
<dbReference type="CDD" id="cd06225">
    <property type="entry name" value="HAMP"/>
    <property type="match status" value="1"/>
</dbReference>
<dbReference type="InterPro" id="IPR010559">
    <property type="entry name" value="Sig_transdc_His_kin_internal"/>
</dbReference>
<evidence type="ECO:0000313" key="7">
    <source>
        <dbReference type="EMBL" id="MEQ2430297.1"/>
    </source>
</evidence>